<accession>A0A3P8DAM1</accession>
<evidence type="ECO:0000313" key="2">
    <source>
        <dbReference type="Proteomes" id="UP000050761"/>
    </source>
</evidence>
<dbReference type="Gene3D" id="3.60.10.10">
    <property type="entry name" value="Endonuclease/exonuclease/phosphatase"/>
    <property type="match status" value="1"/>
</dbReference>
<dbReference type="PANTHER" id="PTHR23227:SF67">
    <property type="entry name" value="CRANIOFACIAL DEVELOPMENT PROTEIN 2-LIKE"/>
    <property type="match status" value="1"/>
</dbReference>
<reference evidence="3" key="2">
    <citation type="submission" date="2019-09" db="UniProtKB">
        <authorList>
            <consortium name="WormBaseParasite"/>
        </authorList>
    </citation>
    <scope>IDENTIFICATION</scope>
</reference>
<reference evidence="1 2" key="1">
    <citation type="submission" date="2018-11" db="EMBL/GenBank/DDBJ databases">
        <authorList>
            <consortium name="Pathogen Informatics"/>
        </authorList>
    </citation>
    <scope>NUCLEOTIDE SEQUENCE [LARGE SCALE GENOMIC DNA]</scope>
</reference>
<evidence type="ECO:0000313" key="1">
    <source>
        <dbReference type="EMBL" id="VDO93302.1"/>
    </source>
</evidence>
<dbReference type="Proteomes" id="UP000050761">
    <property type="component" value="Unassembled WGS sequence"/>
</dbReference>
<organism evidence="2 3">
    <name type="scientific">Heligmosomoides polygyrus</name>
    <name type="common">Parasitic roundworm</name>
    <dbReference type="NCBI Taxonomy" id="6339"/>
    <lineage>
        <taxon>Eukaryota</taxon>
        <taxon>Metazoa</taxon>
        <taxon>Ecdysozoa</taxon>
        <taxon>Nematoda</taxon>
        <taxon>Chromadorea</taxon>
        <taxon>Rhabditida</taxon>
        <taxon>Rhabditina</taxon>
        <taxon>Rhabditomorpha</taxon>
        <taxon>Strongyloidea</taxon>
        <taxon>Heligmosomidae</taxon>
        <taxon>Heligmosomoides</taxon>
    </lineage>
</organism>
<dbReference type="AlphaFoldDB" id="A0A183FWB8"/>
<evidence type="ECO:0000313" key="3">
    <source>
        <dbReference type="WBParaSite" id="HPBE_0001271401-mRNA-1"/>
    </source>
</evidence>
<keyword evidence="2" id="KW-1185">Reference proteome</keyword>
<dbReference type="InterPro" id="IPR027124">
    <property type="entry name" value="Swc5/CFDP1/2"/>
</dbReference>
<dbReference type="SUPFAM" id="SSF56219">
    <property type="entry name" value="DNase I-like"/>
    <property type="match status" value="1"/>
</dbReference>
<dbReference type="PANTHER" id="PTHR23227">
    <property type="entry name" value="BUCENTAUR RELATED"/>
    <property type="match status" value="1"/>
</dbReference>
<dbReference type="EMBL" id="UZAH01027609">
    <property type="protein sequence ID" value="VDO93302.1"/>
    <property type="molecule type" value="Genomic_DNA"/>
</dbReference>
<sequence>MKVVVAAEGWRYHLFSAYAPQTCYSQRAQDEFWSPLDEKTGEVPSQGVIIVAGDLNGHVGAAKDGYGCHGGLGSGSRNADSELIFEYAELHDLTIVNIRFRKR</sequence>
<gene>
    <name evidence="1" type="ORF">HPBE_LOCUS12715</name>
</gene>
<accession>A0A183FWB8</accession>
<proteinExistence type="predicted"/>
<dbReference type="InterPro" id="IPR036691">
    <property type="entry name" value="Endo/exonu/phosph_ase_sf"/>
</dbReference>
<name>A0A183FWB8_HELPZ</name>
<dbReference type="WBParaSite" id="HPBE_0001271401-mRNA-1">
    <property type="protein sequence ID" value="HPBE_0001271401-mRNA-1"/>
    <property type="gene ID" value="HPBE_0001271401"/>
</dbReference>
<protein>
    <submittedName>
        <fullName evidence="3">Endo/exonuclease/phosphatase domain-containing protein</fullName>
    </submittedName>
</protein>